<evidence type="ECO:0000313" key="7">
    <source>
        <dbReference type="Proteomes" id="UP000620366"/>
    </source>
</evidence>
<keyword evidence="7" id="KW-1185">Reference proteome</keyword>
<dbReference type="PANTHER" id="PTHR34135:SF2">
    <property type="entry name" value="LYSOZYME"/>
    <property type="match status" value="1"/>
</dbReference>
<dbReference type="Gene3D" id="3.10.350.10">
    <property type="entry name" value="LysM domain"/>
    <property type="match status" value="2"/>
</dbReference>
<dbReference type="PROSITE" id="PS51904">
    <property type="entry name" value="GLYCOSYL_HYDROL_F25_2"/>
    <property type="match status" value="1"/>
</dbReference>
<dbReference type="SUPFAM" id="SSF54106">
    <property type="entry name" value="LysM domain"/>
    <property type="match status" value="2"/>
</dbReference>
<comment type="similarity">
    <text evidence="1">Belongs to the glycosyl hydrolase 25 family.</text>
</comment>
<gene>
    <name evidence="6" type="ORF">H8695_00940</name>
</gene>
<evidence type="ECO:0000256" key="4">
    <source>
        <dbReference type="SAM" id="SignalP"/>
    </source>
</evidence>
<evidence type="ECO:0000259" key="5">
    <source>
        <dbReference type="PROSITE" id="PS51782"/>
    </source>
</evidence>
<dbReference type="AlphaFoldDB" id="A0A926HTU7"/>
<name>A0A926HTU7_9FIRM</name>
<keyword evidence="3" id="KW-0326">Glycosidase</keyword>
<dbReference type="SMART" id="SM00641">
    <property type="entry name" value="Glyco_25"/>
    <property type="match status" value="1"/>
</dbReference>
<dbReference type="CDD" id="cd06525">
    <property type="entry name" value="GH25_Lyc-like"/>
    <property type="match status" value="1"/>
</dbReference>
<feature type="chain" id="PRO_5038012324" evidence="4">
    <location>
        <begin position="28"/>
        <end position="337"/>
    </location>
</feature>
<dbReference type="InterPro" id="IPR002053">
    <property type="entry name" value="Glyco_hydro_25"/>
</dbReference>
<dbReference type="GO" id="GO:0016052">
    <property type="term" value="P:carbohydrate catabolic process"/>
    <property type="evidence" value="ECO:0007669"/>
    <property type="project" value="TreeGrafter"/>
</dbReference>
<evidence type="ECO:0000256" key="3">
    <source>
        <dbReference type="ARBA" id="ARBA00023295"/>
    </source>
</evidence>
<organism evidence="6 7">
    <name type="scientific">Feifania hominis</name>
    <dbReference type="NCBI Taxonomy" id="2763660"/>
    <lineage>
        <taxon>Bacteria</taxon>
        <taxon>Bacillati</taxon>
        <taxon>Bacillota</taxon>
        <taxon>Clostridia</taxon>
        <taxon>Eubacteriales</taxon>
        <taxon>Feifaniaceae</taxon>
        <taxon>Feifania</taxon>
    </lineage>
</organism>
<dbReference type="Proteomes" id="UP000620366">
    <property type="component" value="Unassembled WGS sequence"/>
</dbReference>
<keyword evidence="4" id="KW-0732">Signal</keyword>
<keyword evidence="2" id="KW-0378">Hydrolase</keyword>
<dbReference type="SUPFAM" id="SSF51445">
    <property type="entry name" value="(Trans)glycosidases"/>
    <property type="match status" value="1"/>
</dbReference>
<dbReference type="GO" id="GO:0016998">
    <property type="term" value="P:cell wall macromolecule catabolic process"/>
    <property type="evidence" value="ECO:0007669"/>
    <property type="project" value="InterPro"/>
</dbReference>
<proteinExistence type="inferred from homology"/>
<dbReference type="GO" id="GO:0003796">
    <property type="term" value="F:lysozyme activity"/>
    <property type="evidence" value="ECO:0007669"/>
    <property type="project" value="InterPro"/>
</dbReference>
<feature type="domain" description="LysM" evidence="5">
    <location>
        <begin position="293"/>
        <end position="337"/>
    </location>
</feature>
<sequence>MHKSHRRALALLTMLCLTLSLALCAQALEPSGEPARRGIDVSEWQGSIDFARVRDAGIEIVYIRAGAGGDYADPDFRTNYENAKAAGLKIGFYHYVTARSSAEAEQQARYFVSLIGGTVPDCRLAMDFETFGSLSREQTNEIALVFLETVEQLTGKSTVVYTDAYNARAVWNDAVAERPLWVAQYGVDTPEDNGKWDSWVGFQYSDRGRVDGIRGNVDLDWFTDGILLGEQDEIPHTQHHILYRVRRGDTLWRIARRYGTTVEKLAELNHIADPNRIFVGQMLEIPSKSIVPVTYTVKRGDTLWGIARRYHTTVSQLAGINHIKNPNLIYVGQTIKI</sequence>
<reference evidence="6" key="1">
    <citation type="submission" date="2020-08" db="EMBL/GenBank/DDBJ databases">
        <title>Genome public.</title>
        <authorList>
            <person name="Liu C."/>
            <person name="Sun Q."/>
        </authorList>
    </citation>
    <scope>NUCLEOTIDE SEQUENCE</scope>
    <source>
        <strain evidence="6">BX7</strain>
    </source>
</reference>
<dbReference type="Gene3D" id="3.20.20.80">
    <property type="entry name" value="Glycosidases"/>
    <property type="match status" value="1"/>
</dbReference>
<dbReference type="CDD" id="cd00118">
    <property type="entry name" value="LysM"/>
    <property type="match status" value="2"/>
</dbReference>
<evidence type="ECO:0000256" key="2">
    <source>
        <dbReference type="ARBA" id="ARBA00022801"/>
    </source>
</evidence>
<protein>
    <submittedName>
        <fullName evidence="6">LysM peptidoglycan-binding domain-containing protein</fullName>
    </submittedName>
</protein>
<dbReference type="SMART" id="SM00257">
    <property type="entry name" value="LysM"/>
    <property type="match status" value="2"/>
</dbReference>
<dbReference type="RefSeq" id="WP_249298899.1">
    <property type="nucleotide sequence ID" value="NZ_JACRSP010000001.1"/>
</dbReference>
<comment type="caution">
    <text evidence="6">The sequence shown here is derived from an EMBL/GenBank/DDBJ whole genome shotgun (WGS) entry which is preliminary data.</text>
</comment>
<dbReference type="Pfam" id="PF01183">
    <property type="entry name" value="Glyco_hydro_25"/>
    <property type="match status" value="1"/>
</dbReference>
<dbReference type="PANTHER" id="PTHR34135">
    <property type="entry name" value="LYSOZYME"/>
    <property type="match status" value="1"/>
</dbReference>
<dbReference type="InterPro" id="IPR018392">
    <property type="entry name" value="LysM"/>
</dbReference>
<dbReference type="InterPro" id="IPR036779">
    <property type="entry name" value="LysM_dom_sf"/>
</dbReference>
<evidence type="ECO:0000313" key="6">
    <source>
        <dbReference type="EMBL" id="MBC8535265.1"/>
    </source>
</evidence>
<dbReference type="GO" id="GO:0009253">
    <property type="term" value="P:peptidoglycan catabolic process"/>
    <property type="evidence" value="ECO:0007669"/>
    <property type="project" value="InterPro"/>
</dbReference>
<accession>A0A926HTU7</accession>
<feature type="domain" description="LysM" evidence="5">
    <location>
        <begin position="241"/>
        <end position="285"/>
    </location>
</feature>
<feature type="signal peptide" evidence="4">
    <location>
        <begin position="1"/>
        <end position="27"/>
    </location>
</feature>
<evidence type="ECO:0000256" key="1">
    <source>
        <dbReference type="ARBA" id="ARBA00010646"/>
    </source>
</evidence>
<dbReference type="Pfam" id="PF01476">
    <property type="entry name" value="LysM"/>
    <property type="match status" value="2"/>
</dbReference>
<dbReference type="PROSITE" id="PS51782">
    <property type="entry name" value="LYSM"/>
    <property type="match status" value="2"/>
</dbReference>
<dbReference type="InterPro" id="IPR017853">
    <property type="entry name" value="GH"/>
</dbReference>
<dbReference type="InterPro" id="IPR018077">
    <property type="entry name" value="Glyco_hydro_fam25_subgr"/>
</dbReference>
<dbReference type="EMBL" id="JACRSP010000001">
    <property type="protein sequence ID" value="MBC8535265.1"/>
    <property type="molecule type" value="Genomic_DNA"/>
</dbReference>